<organism evidence="2 3">
    <name type="scientific">Polynucleobacter asymbioticus (strain DSM 18221 / CIP 109841 / QLW-P1DMWA-1)</name>
    <name type="common">Polynucleobacter necessarius subsp. asymbioticus</name>
    <dbReference type="NCBI Taxonomy" id="312153"/>
    <lineage>
        <taxon>Bacteria</taxon>
        <taxon>Pseudomonadati</taxon>
        <taxon>Pseudomonadota</taxon>
        <taxon>Betaproteobacteria</taxon>
        <taxon>Burkholderiales</taxon>
        <taxon>Burkholderiaceae</taxon>
        <taxon>Polynucleobacter</taxon>
    </lineage>
</organism>
<evidence type="ECO:0000256" key="1">
    <source>
        <dbReference type="SAM" id="SignalP"/>
    </source>
</evidence>
<dbReference type="eggNOG" id="ENOG50333P7">
    <property type="taxonomic scope" value="Bacteria"/>
</dbReference>
<feature type="signal peptide" evidence="1">
    <location>
        <begin position="1"/>
        <end position="21"/>
    </location>
</feature>
<dbReference type="RefSeq" id="WP_011903465.1">
    <property type="nucleotide sequence ID" value="NC_009379.1"/>
</dbReference>
<dbReference type="EMBL" id="CP000655">
    <property type="protein sequence ID" value="ABP34842.1"/>
    <property type="molecule type" value="Genomic_DNA"/>
</dbReference>
<evidence type="ECO:0000313" key="2">
    <source>
        <dbReference type="EMBL" id="ABP34842.1"/>
    </source>
</evidence>
<evidence type="ECO:0000313" key="3">
    <source>
        <dbReference type="Proteomes" id="UP000000231"/>
    </source>
</evidence>
<dbReference type="GeneID" id="31482016"/>
<evidence type="ECO:0008006" key="4">
    <source>
        <dbReference type="Google" id="ProtNLM"/>
    </source>
</evidence>
<feature type="chain" id="PRO_5005659782" description="DUF5666 domain-containing protein" evidence="1">
    <location>
        <begin position="22"/>
        <end position="199"/>
    </location>
</feature>
<protein>
    <recommendedName>
        <fullName evidence="4">DUF5666 domain-containing protein</fullName>
    </recommendedName>
</protein>
<accession>A4SZC8</accession>
<name>A4SZC8_POLAQ</name>
<sequence length="199" mass="20853">MKKFIIPIAATILSLPYLAIAQNAPQVGAVVAKGPNEVAAADGIQIQGKVKSIDKQNRSVVVVGEQGKEVSLSLGPQVRNFDQIKAGDLVTLTYVQALALDLHKSVNGGKLGQPIVAEESVRAAPGSKPAGAMERTVTLTANVTKVDQKTQMVTLKGPNRTVELKVKDPAVLQKIKVGDQVDATYTEAVAIQVTAAPAK</sequence>
<dbReference type="KEGG" id="pnu:Pnuc_1628"/>
<dbReference type="HOGENOM" id="CLU_111114_0_0_4"/>
<keyword evidence="3" id="KW-1185">Reference proteome</keyword>
<gene>
    <name evidence="2" type="ordered locus">Pnuc_1628</name>
</gene>
<proteinExistence type="predicted"/>
<dbReference type="Proteomes" id="UP000000231">
    <property type="component" value="Chromosome"/>
</dbReference>
<keyword evidence="1" id="KW-0732">Signal</keyword>
<reference evidence="2 3" key="1">
    <citation type="journal article" date="2012" name="Stand. Genomic Sci.">
        <title>Complete genome sequence of Polynucleobacter necessarius subsp. asymbioticus type strain (QLW-P1DMWA-1(T)).</title>
        <authorList>
            <person name="Meincke L."/>
            <person name="Copeland A."/>
            <person name="Lapidus A."/>
            <person name="Lucas S."/>
            <person name="Berry K.W."/>
            <person name="Del Rio T.G."/>
            <person name="Hammon N."/>
            <person name="Dalin E."/>
            <person name="Tice H."/>
            <person name="Pitluck S."/>
            <person name="Richardson P."/>
            <person name="Bruce D."/>
            <person name="Goodwin L."/>
            <person name="Han C."/>
            <person name="Tapia R."/>
            <person name="Detter J.C."/>
            <person name="Schmutz J."/>
            <person name="Brettin T."/>
            <person name="Larimer F."/>
            <person name="Land M."/>
            <person name="Hauser L."/>
            <person name="Kyrpides N.C."/>
            <person name="Ivanova N."/>
            <person name="Goker M."/>
            <person name="Woyke T."/>
            <person name="Wu Q.L."/>
            <person name="Pockl M."/>
            <person name="Hahn M.W."/>
            <person name="Klenk H.P."/>
        </authorList>
    </citation>
    <scope>NUCLEOTIDE SEQUENCE [LARGE SCALE GENOMIC DNA]</scope>
    <source>
        <strain evidence="3">DSM 18221 / CIP 109841 / QLW-P1DMWA-1</strain>
    </source>
</reference>
<dbReference type="AlphaFoldDB" id="A4SZC8"/>